<reference evidence="2" key="2">
    <citation type="submission" date="2020-05" db="UniProtKB">
        <authorList>
            <consortium name="EnsemblMetazoa"/>
        </authorList>
    </citation>
    <scope>IDENTIFICATION</scope>
    <source>
        <strain evidence="2">FAR1</strain>
    </source>
</reference>
<dbReference type="Proteomes" id="UP000075886">
    <property type="component" value="Unassembled WGS sequence"/>
</dbReference>
<organism evidence="2 3">
    <name type="scientific">Anopheles farauti</name>
    <dbReference type="NCBI Taxonomy" id="69004"/>
    <lineage>
        <taxon>Eukaryota</taxon>
        <taxon>Metazoa</taxon>
        <taxon>Ecdysozoa</taxon>
        <taxon>Arthropoda</taxon>
        <taxon>Hexapoda</taxon>
        <taxon>Insecta</taxon>
        <taxon>Pterygota</taxon>
        <taxon>Neoptera</taxon>
        <taxon>Endopterygota</taxon>
        <taxon>Diptera</taxon>
        <taxon>Nematocera</taxon>
        <taxon>Culicoidea</taxon>
        <taxon>Culicidae</taxon>
        <taxon>Anophelinae</taxon>
        <taxon>Anopheles</taxon>
    </lineage>
</organism>
<feature type="signal peptide" evidence="1">
    <location>
        <begin position="1"/>
        <end position="24"/>
    </location>
</feature>
<sequence>MGADLGRKCLMALSIALIVCNVNANEPANDDQSECNIKPHVVSCSKNKLKYSVVVHDAKGDTIVFNHSIERIPATKPTRRTRKRITNMNRAERVGAFRSLLQDKAAALKEKMALLIAKRRARMRRQRKRILNAEGIPTR</sequence>
<dbReference type="EMBL" id="AXCN02000560">
    <property type="status" value="NOT_ANNOTATED_CDS"/>
    <property type="molecule type" value="Genomic_DNA"/>
</dbReference>
<evidence type="ECO:0000313" key="2">
    <source>
        <dbReference type="EnsemblMetazoa" id="AFAF019797-PA"/>
    </source>
</evidence>
<protein>
    <submittedName>
        <fullName evidence="2">Uncharacterized protein</fullName>
    </submittedName>
</protein>
<evidence type="ECO:0000313" key="3">
    <source>
        <dbReference type="Proteomes" id="UP000075886"/>
    </source>
</evidence>
<keyword evidence="1" id="KW-0732">Signal</keyword>
<dbReference type="AlphaFoldDB" id="A0A182QZ58"/>
<keyword evidence="3" id="KW-1185">Reference proteome</keyword>
<evidence type="ECO:0000256" key="1">
    <source>
        <dbReference type="SAM" id="SignalP"/>
    </source>
</evidence>
<feature type="chain" id="PRO_5008133663" evidence="1">
    <location>
        <begin position="25"/>
        <end position="139"/>
    </location>
</feature>
<proteinExistence type="predicted"/>
<accession>A0A182QZ58</accession>
<dbReference type="VEuPathDB" id="VectorBase:AFAF019797"/>
<name>A0A182QZ58_9DIPT</name>
<dbReference type="EnsemblMetazoa" id="AFAF019797-RA">
    <property type="protein sequence ID" value="AFAF019797-PA"/>
    <property type="gene ID" value="AFAF019797"/>
</dbReference>
<reference evidence="3" key="1">
    <citation type="submission" date="2014-01" db="EMBL/GenBank/DDBJ databases">
        <title>The Genome Sequence of Anopheles farauti FAR1 (V2).</title>
        <authorList>
            <consortium name="The Broad Institute Genomics Platform"/>
            <person name="Neafsey D.E."/>
            <person name="Besansky N."/>
            <person name="Howell P."/>
            <person name="Walton C."/>
            <person name="Young S.K."/>
            <person name="Zeng Q."/>
            <person name="Gargeya S."/>
            <person name="Fitzgerald M."/>
            <person name="Haas B."/>
            <person name="Abouelleil A."/>
            <person name="Allen A.W."/>
            <person name="Alvarado L."/>
            <person name="Arachchi H.M."/>
            <person name="Berlin A.M."/>
            <person name="Chapman S.B."/>
            <person name="Gainer-Dewar J."/>
            <person name="Goldberg J."/>
            <person name="Griggs A."/>
            <person name="Gujja S."/>
            <person name="Hansen M."/>
            <person name="Howarth C."/>
            <person name="Imamovic A."/>
            <person name="Ireland A."/>
            <person name="Larimer J."/>
            <person name="McCowan C."/>
            <person name="Murphy C."/>
            <person name="Pearson M."/>
            <person name="Poon T.W."/>
            <person name="Priest M."/>
            <person name="Roberts A."/>
            <person name="Saif S."/>
            <person name="Shea T."/>
            <person name="Sisk P."/>
            <person name="Sykes S."/>
            <person name="Wortman J."/>
            <person name="Nusbaum C."/>
            <person name="Birren B."/>
        </authorList>
    </citation>
    <scope>NUCLEOTIDE SEQUENCE [LARGE SCALE GENOMIC DNA]</scope>
    <source>
        <strain evidence="3">FAR1</strain>
    </source>
</reference>